<sequence>MKVEMKENTMRMFLVSQKHIVYTEPLEIHAGTTIDMLYNPSNTVLTRKPEVWFRCSFNRWMYPGGVLPPQKMVQSENGSHLKATEEGGTYDNRNGLDYHIPVFGSIAKEPPMHIVHIAVEMAPIAKLAYTEEYIDGQFSGNLGEILIR</sequence>
<evidence type="ECO:0000259" key="3">
    <source>
        <dbReference type="SMART" id="SM01066"/>
    </source>
</evidence>
<dbReference type="EMBL" id="NCVQ01000005">
    <property type="protein sequence ID" value="PWZ25342.1"/>
    <property type="molecule type" value="Genomic_DNA"/>
</dbReference>
<name>A0A3L6EWA5_MAIZE</name>
<dbReference type="PANTHER" id="PTHR46083">
    <property type="match status" value="1"/>
</dbReference>
<accession>A0A3L6EWA5</accession>
<comment type="catalytic activity">
    <reaction evidence="1">
        <text>[(1-&gt;4)-alpha-D-glucosyl](n) + ADP-alpha-D-glucose = [(1-&gt;4)-alpha-D-glucosyl](n+1) + ADP + H(+)</text>
        <dbReference type="Rhea" id="RHEA:18189"/>
        <dbReference type="Rhea" id="RHEA-COMP:9584"/>
        <dbReference type="Rhea" id="RHEA-COMP:9587"/>
        <dbReference type="ChEBI" id="CHEBI:15378"/>
        <dbReference type="ChEBI" id="CHEBI:15444"/>
        <dbReference type="ChEBI" id="CHEBI:57498"/>
        <dbReference type="ChEBI" id="CHEBI:456216"/>
        <dbReference type="EC" id="2.4.1.21"/>
    </reaction>
</comment>
<feature type="domain" description="Carbohydrate binding module family 25" evidence="3">
    <location>
        <begin position="31"/>
        <end position="103"/>
    </location>
</feature>
<evidence type="ECO:0000313" key="4">
    <source>
        <dbReference type="EMBL" id="PWZ25342.1"/>
    </source>
</evidence>
<evidence type="ECO:0000256" key="1">
    <source>
        <dbReference type="ARBA" id="ARBA00001478"/>
    </source>
</evidence>
<evidence type="ECO:0000256" key="2">
    <source>
        <dbReference type="ARBA" id="ARBA00012588"/>
    </source>
</evidence>
<dbReference type="AlphaFoldDB" id="A0A3L6EWA5"/>
<dbReference type="Proteomes" id="UP000251960">
    <property type="component" value="Chromosome 4"/>
</dbReference>
<dbReference type="InterPro" id="IPR005085">
    <property type="entry name" value="CBM25"/>
</dbReference>
<proteinExistence type="predicted"/>
<dbReference type="EC" id="2.4.1.21" evidence="2"/>
<comment type="caution">
    <text evidence="4">The sequence shown here is derived from an EMBL/GenBank/DDBJ whole genome shotgun (WGS) entry which is preliminary data.</text>
</comment>
<organism evidence="4 5">
    <name type="scientific">Zea mays</name>
    <name type="common">Maize</name>
    <dbReference type="NCBI Taxonomy" id="4577"/>
    <lineage>
        <taxon>Eukaryota</taxon>
        <taxon>Viridiplantae</taxon>
        <taxon>Streptophyta</taxon>
        <taxon>Embryophyta</taxon>
        <taxon>Tracheophyta</taxon>
        <taxon>Spermatophyta</taxon>
        <taxon>Magnoliopsida</taxon>
        <taxon>Liliopsida</taxon>
        <taxon>Poales</taxon>
        <taxon>Poaceae</taxon>
        <taxon>PACMAD clade</taxon>
        <taxon>Panicoideae</taxon>
        <taxon>Andropogonodae</taxon>
        <taxon>Andropogoneae</taxon>
        <taxon>Tripsacinae</taxon>
        <taxon>Zea</taxon>
    </lineage>
</organism>
<gene>
    <name evidence="4" type="primary">SS3_0</name>
    <name evidence="4" type="ORF">Zm00014a_009046</name>
</gene>
<dbReference type="GO" id="GO:2001070">
    <property type="term" value="F:starch binding"/>
    <property type="evidence" value="ECO:0007669"/>
    <property type="project" value="InterPro"/>
</dbReference>
<protein>
    <recommendedName>
        <fullName evidence="2">starch synthase</fullName>
        <ecNumber evidence="2">2.4.1.21</ecNumber>
    </recommendedName>
</protein>
<dbReference type="SMART" id="SM01066">
    <property type="entry name" value="CBM_25"/>
    <property type="match status" value="1"/>
</dbReference>
<evidence type="ECO:0000313" key="5">
    <source>
        <dbReference type="Proteomes" id="UP000251960"/>
    </source>
</evidence>
<dbReference type="PANTHER" id="PTHR46083:SF5">
    <property type="entry name" value="STARCH SYNTHASE 3, CHLOROPLASTIC_AMYLOPLASTIC"/>
    <property type="match status" value="1"/>
</dbReference>
<reference evidence="4 5" key="1">
    <citation type="journal article" date="2018" name="Nat. Genet.">
        <title>Extensive intraspecific gene order and gene structural variations between Mo17 and other maize genomes.</title>
        <authorList>
            <person name="Sun S."/>
            <person name="Zhou Y."/>
            <person name="Chen J."/>
            <person name="Shi J."/>
            <person name="Zhao H."/>
            <person name="Zhao H."/>
            <person name="Song W."/>
            <person name="Zhang M."/>
            <person name="Cui Y."/>
            <person name="Dong X."/>
            <person name="Liu H."/>
            <person name="Ma X."/>
            <person name="Jiao Y."/>
            <person name="Wang B."/>
            <person name="Wei X."/>
            <person name="Stein J.C."/>
            <person name="Glaubitz J.C."/>
            <person name="Lu F."/>
            <person name="Yu G."/>
            <person name="Liang C."/>
            <person name="Fengler K."/>
            <person name="Li B."/>
            <person name="Rafalski A."/>
            <person name="Schnable P.S."/>
            <person name="Ware D.H."/>
            <person name="Buckler E.S."/>
            <person name="Lai J."/>
        </authorList>
    </citation>
    <scope>NUCLEOTIDE SEQUENCE [LARGE SCALE GENOMIC DNA]</scope>
    <source>
        <strain evidence="5">cv. Missouri 17</strain>
        <tissue evidence="4">Seedling</tissue>
    </source>
</reference>
<dbReference type="GO" id="GO:0009011">
    <property type="term" value="F:alpha-1,4-glucan glucosyltransferase (ADP-glucose donor) activity"/>
    <property type="evidence" value="ECO:0007669"/>
    <property type="project" value="UniProtKB-EC"/>
</dbReference>